<evidence type="ECO:0000313" key="2">
    <source>
        <dbReference type="Proteomes" id="UP001596337"/>
    </source>
</evidence>
<keyword evidence="2" id="KW-1185">Reference proteome</keyword>
<accession>A0ABW2C2G5</accession>
<dbReference type="EMBL" id="JBHSXX010000001">
    <property type="protein sequence ID" value="MFC6868805.1"/>
    <property type="molecule type" value="Genomic_DNA"/>
</dbReference>
<dbReference type="RefSeq" id="WP_345396740.1">
    <property type="nucleotide sequence ID" value="NZ_BAABLA010000026.1"/>
</dbReference>
<dbReference type="Proteomes" id="UP001596337">
    <property type="component" value="Unassembled WGS sequence"/>
</dbReference>
<organism evidence="1 2">
    <name type="scientific">Haloechinothrix salitolerans</name>
    <dbReference type="NCBI Taxonomy" id="926830"/>
    <lineage>
        <taxon>Bacteria</taxon>
        <taxon>Bacillati</taxon>
        <taxon>Actinomycetota</taxon>
        <taxon>Actinomycetes</taxon>
        <taxon>Pseudonocardiales</taxon>
        <taxon>Pseudonocardiaceae</taxon>
        <taxon>Haloechinothrix</taxon>
    </lineage>
</organism>
<proteinExistence type="predicted"/>
<evidence type="ECO:0000313" key="1">
    <source>
        <dbReference type="EMBL" id="MFC6868805.1"/>
    </source>
</evidence>
<gene>
    <name evidence="1" type="ORF">ACFQGD_16815</name>
</gene>
<reference evidence="2" key="1">
    <citation type="journal article" date="2019" name="Int. J. Syst. Evol. Microbiol.">
        <title>The Global Catalogue of Microorganisms (GCM) 10K type strain sequencing project: providing services to taxonomists for standard genome sequencing and annotation.</title>
        <authorList>
            <consortium name="The Broad Institute Genomics Platform"/>
            <consortium name="The Broad Institute Genome Sequencing Center for Infectious Disease"/>
            <person name="Wu L."/>
            <person name="Ma J."/>
        </authorList>
    </citation>
    <scope>NUCLEOTIDE SEQUENCE [LARGE SCALE GENOMIC DNA]</scope>
    <source>
        <strain evidence="2">KCTC 32255</strain>
    </source>
</reference>
<name>A0ABW2C2G5_9PSEU</name>
<comment type="caution">
    <text evidence="1">The sequence shown here is derived from an EMBL/GenBank/DDBJ whole genome shotgun (WGS) entry which is preliminary data.</text>
</comment>
<sequence length="47" mass="5061">MTLLNCRTSGANRYGHALQRIADPDAVADEDFPRALRSLIIGTGATM</sequence>
<protein>
    <submittedName>
        <fullName evidence="1">Uncharacterized protein</fullName>
    </submittedName>
</protein>